<feature type="transmembrane region" description="Helical" evidence="2">
    <location>
        <begin position="447"/>
        <end position="467"/>
    </location>
</feature>
<keyword evidence="2" id="KW-0812">Transmembrane</keyword>
<comment type="caution">
    <text evidence="3">The sequence shown here is derived from an EMBL/GenBank/DDBJ whole genome shotgun (WGS) entry which is preliminary data.</text>
</comment>
<dbReference type="PANTHER" id="PTHR32309:SF13">
    <property type="entry name" value="FERRIC ENTEROBACTIN TRANSPORT PROTEIN FEPE"/>
    <property type="match status" value="1"/>
</dbReference>
<proteinExistence type="predicted"/>
<keyword evidence="2" id="KW-0472">Membrane</keyword>
<feature type="transmembrane region" description="Helical" evidence="2">
    <location>
        <begin position="112"/>
        <end position="134"/>
    </location>
</feature>
<organism evidence="3 4">
    <name type="scientific">Defluviimonas salinarum</name>
    <dbReference type="NCBI Taxonomy" id="2992147"/>
    <lineage>
        <taxon>Bacteria</taxon>
        <taxon>Pseudomonadati</taxon>
        <taxon>Pseudomonadota</taxon>
        <taxon>Alphaproteobacteria</taxon>
        <taxon>Rhodobacterales</taxon>
        <taxon>Paracoccaceae</taxon>
        <taxon>Albidovulum</taxon>
    </lineage>
</organism>
<dbReference type="Proteomes" id="UP001207582">
    <property type="component" value="Unassembled WGS sequence"/>
</dbReference>
<dbReference type="PANTHER" id="PTHR32309">
    <property type="entry name" value="TYROSINE-PROTEIN KINASE"/>
    <property type="match status" value="1"/>
</dbReference>
<keyword evidence="2" id="KW-1133">Transmembrane helix</keyword>
<protein>
    <submittedName>
        <fullName evidence="3">Capsule biosynthesis protein</fullName>
    </submittedName>
</protein>
<name>A0ABT3J7E7_9RHOB</name>
<dbReference type="EMBL" id="JAPDOG010000021">
    <property type="protein sequence ID" value="MCW3783581.1"/>
    <property type="molecule type" value="Genomic_DNA"/>
</dbReference>
<sequence length="473" mass="51325">MIVDPASPVSSPVTRPDPELIASLDAIRAEGLPPSELLRARNLAGRRGLDVISDLDAVRALRAAGEAFPETQPEPFLPTAPANDPEAPPQMPALGVIERLRDASLLRRRRQAVAAAAKFAAFVIAPTVAALVYFTEVATPLYATYSEFVIQRPDQPASPGAGMAMAGAGLANHQDAIAVQGFLKSRAVLAILDQAEKFTEHFSNPEIDLLRRIPAGADSEEIFRAFERHVEVSFDPAEGIVRMRVMATDPETSERFSRALLGYAESHLDRMTAKLRSDQVASAEAARARADAAVAETQVKLIEIQEQLSVLSGDLEMGMIREQISHHEAELQQELLDLEQLMANARPNPTRVTVARDRIAALDGRIGELRSRISERPDGAPSMTRAQGEVALLQAELASRQEVQTEAVIALERARTEANHQARYLALGVEPIRPGAPEFPAPLEDTLIAFLAFLGIYLFGSLTVTLVREQISG</sequence>
<evidence type="ECO:0000313" key="3">
    <source>
        <dbReference type="EMBL" id="MCW3783581.1"/>
    </source>
</evidence>
<gene>
    <name evidence="3" type="ORF">OM960_18740</name>
</gene>
<dbReference type="RefSeq" id="WP_264773025.1">
    <property type="nucleotide sequence ID" value="NZ_JAPDOG010000021.1"/>
</dbReference>
<evidence type="ECO:0000313" key="4">
    <source>
        <dbReference type="Proteomes" id="UP001207582"/>
    </source>
</evidence>
<keyword evidence="4" id="KW-1185">Reference proteome</keyword>
<evidence type="ECO:0000256" key="2">
    <source>
        <dbReference type="SAM" id="Phobius"/>
    </source>
</evidence>
<accession>A0ABT3J7E7</accession>
<dbReference type="InterPro" id="IPR050445">
    <property type="entry name" value="Bact_polysacc_biosynth/exp"/>
</dbReference>
<evidence type="ECO:0000256" key="1">
    <source>
        <dbReference type="SAM" id="MobiDB-lite"/>
    </source>
</evidence>
<reference evidence="3 4" key="1">
    <citation type="submission" date="2022-10" db="EMBL/GenBank/DDBJ databases">
        <title>Defluviimonas sp. CAU 1641 isolated from mud.</title>
        <authorList>
            <person name="Kim W."/>
        </authorList>
    </citation>
    <scope>NUCLEOTIDE SEQUENCE [LARGE SCALE GENOMIC DNA]</scope>
    <source>
        <strain evidence="3 4">CAU 1641</strain>
    </source>
</reference>
<feature type="region of interest" description="Disordered" evidence="1">
    <location>
        <begin position="69"/>
        <end position="89"/>
    </location>
</feature>